<dbReference type="InterPro" id="IPR008146">
    <property type="entry name" value="Gln_synth_cat_dom"/>
</dbReference>
<dbReference type="Gene3D" id="3.10.20.70">
    <property type="entry name" value="Glutamine synthetase, N-terminal domain"/>
    <property type="match status" value="1"/>
</dbReference>
<dbReference type="InterPro" id="IPR014746">
    <property type="entry name" value="Gln_synth/guanido_kin_cat_dom"/>
</dbReference>
<reference evidence="6 7" key="1">
    <citation type="journal article" date="2014" name="Proc. Natl. Acad. Sci. U.S.A.">
        <title>Trajectory and genomic determinants of fungal-pathogen speciation and host adaptation.</title>
        <authorList>
            <person name="Hu X."/>
            <person name="Xiao G."/>
            <person name="Zheng P."/>
            <person name="Shang Y."/>
            <person name="Su Y."/>
            <person name="Zhang X."/>
            <person name="Liu X."/>
            <person name="Zhan S."/>
            <person name="St Leger R.J."/>
            <person name="Wang C."/>
        </authorList>
    </citation>
    <scope>NUCLEOTIDE SEQUENCE [LARGE SCALE GENOMIC DNA]</scope>
    <source>
        <strain evidence="6 7">ARSEF 977</strain>
    </source>
</reference>
<dbReference type="AlphaFoldDB" id="A0A0B4GPW1"/>
<dbReference type="PANTHER" id="PTHR43785:SF2">
    <property type="entry name" value="TYPE-1 GLUTAMINE SYNTHETASE 1"/>
    <property type="match status" value="1"/>
</dbReference>
<comment type="caution">
    <text evidence="6">The sequence shown here is derived from an EMBL/GenBank/DDBJ whole genome shotgun (WGS) entry which is preliminary data.</text>
</comment>
<accession>A0A0B4GPW1</accession>
<dbReference type="SUPFAM" id="SSF55931">
    <property type="entry name" value="Glutamine synthetase/guanido kinase"/>
    <property type="match status" value="1"/>
</dbReference>
<dbReference type="PROSITE" id="PS51987">
    <property type="entry name" value="GS_CATALYTIC"/>
    <property type="match status" value="1"/>
</dbReference>
<dbReference type="HOGENOM" id="CLU_017290_6_1_1"/>
<name>A0A0B4GPW1_METGA</name>
<evidence type="ECO:0000256" key="2">
    <source>
        <dbReference type="ARBA" id="ARBA00022598"/>
    </source>
</evidence>
<evidence type="ECO:0000256" key="4">
    <source>
        <dbReference type="RuleBase" id="RU000384"/>
    </source>
</evidence>
<dbReference type="Gene3D" id="3.30.590.10">
    <property type="entry name" value="Glutamine synthetase/guanido kinase, catalytic domain"/>
    <property type="match status" value="1"/>
</dbReference>
<keyword evidence="2" id="KW-0436">Ligase</keyword>
<protein>
    <recommendedName>
        <fullName evidence="1">Glutamine synthetase</fullName>
    </recommendedName>
</protein>
<dbReference type="Proteomes" id="UP000031192">
    <property type="component" value="Unassembled WGS sequence"/>
</dbReference>
<dbReference type="Pfam" id="PF00120">
    <property type="entry name" value="Gln-synt_C"/>
    <property type="match status" value="1"/>
</dbReference>
<evidence type="ECO:0000259" key="5">
    <source>
        <dbReference type="PROSITE" id="PS51987"/>
    </source>
</evidence>
<keyword evidence="7" id="KW-1185">Reference proteome</keyword>
<evidence type="ECO:0000256" key="1">
    <source>
        <dbReference type="ARBA" id="ARBA00021364"/>
    </source>
</evidence>
<comment type="similarity">
    <text evidence="3 4">Belongs to the glutamine synthetase family.</text>
</comment>
<dbReference type="PANTHER" id="PTHR43785">
    <property type="entry name" value="GAMMA-GLUTAMYLPUTRESCINE SYNTHETASE"/>
    <property type="match status" value="1"/>
</dbReference>
<sequence length="437" mass="48750">MATQSSTHATQVLHRLRQDHPDISFIRLQWQDYSGVLRARVLVIEYVISLVAEGKQFKASPYAIECGVDNYVLPTTSHNGMHWLVPDWSSLRATASPGNAAVMCALNYTIPGSPAHDHLCPRQALLRVLRQAQEAWKLDFLVGFEVEFVVMKSSTSSTTPHRQSAGLGHYAVSGLRDPCYQYVEQCMHKLRDRGVIVHALHTEGIRGQYEIVLGPLPPVQAVDQLILVHHHLKDTFSRHDYKVTMSPKPISSDPLANGQHMHLSLQPTCPSQEESFLAGILKRLPSLCSFCLPQEISYERLGPYFAGDAVCWGTESRLVPIRKIKPGHWELRCIDVTANMYITLAAILSAGLLGLAGKEPLTWPDVGDPKHEAQSRGEPLPQSLDDSLAALAADADCLATMIGRPMIDHYIDMKRFEISRLKEMDTQAVRELLIEIF</sequence>
<dbReference type="EMBL" id="AZNH01000121">
    <property type="protein sequence ID" value="KID81787.1"/>
    <property type="molecule type" value="Genomic_DNA"/>
</dbReference>
<dbReference type="GO" id="GO:0006542">
    <property type="term" value="P:glutamine biosynthetic process"/>
    <property type="evidence" value="ECO:0007669"/>
    <property type="project" value="InterPro"/>
</dbReference>
<evidence type="ECO:0000313" key="6">
    <source>
        <dbReference type="EMBL" id="KID81787.1"/>
    </source>
</evidence>
<evidence type="ECO:0000256" key="3">
    <source>
        <dbReference type="PROSITE-ProRule" id="PRU01331"/>
    </source>
</evidence>
<proteinExistence type="inferred from homology"/>
<organism evidence="6 7">
    <name type="scientific">Metarhizium guizhouense (strain ARSEF 977)</name>
    <dbReference type="NCBI Taxonomy" id="1276136"/>
    <lineage>
        <taxon>Eukaryota</taxon>
        <taxon>Fungi</taxon>
        <taxon>Dikarya</taxon>
        <taxon>Ascomycota</taxon>
        <taxon>Pezizomycotina</taxon>
        <taxon>Sordariomycetes</taxon>
        <taxon>Hypocreomycetidae</taxon>
        <taxon>Hypocreales</taxon>
        <taxon>Clavicipitaceae</taxon>
        <taxon>Metarhizium</taxon>
    </lineage>
</organism>
<evidence type="ECO:0000313" key="7">
    <source>
        <dbReference type="Proteomes" id="UP000031192"/>
    </source>
</evidence>
<dbReference type="SMART" id="SM01230">
    <property type="entry name" value="Gln-synt_C"/>
    <property type="match status" value="1"/>
</dbReference>
<feature type="domain" description="GS catalytic" evidence="5">
    <location>
        <begin position="121"/>
        <end position="437"/>
    </location>
</feature>
<gene>
    <name evidence="6" type="ORF">MGU_10888</name>
</gene>
<dbReference type="InterPro" id="IPR036651">
    <property type="entry name" value="Gln_synt_N_sf"/>
</dbReference>
<dbReference type="GO" id="GO:0004356">
    <property type="term" value="F:glutamine synthetase activity"/>
    <property type="evidence" value="ECO:0007669"/>
    <property type="project" value="InterPro"/>
</dbReference>